<evidence type="ECO:0000259" key="10">
    <source>
        <dbReference type="Pfam" id="PF07238"/>
    </source>
</evidence>
<dbReference type="GO" id="GO:0016760">
    <property type="term" value="F:cellulose synthase (UDP-forming) activity"/>
    <property type="evidence" value="ECO:0007669"/>
    <property type="project" value="UniProtKB-EC"/>
</dbReference>
<proteinExistence type="predicted"/>
<keyword evidence="6 9" id="KW-0812">Transmembrane</keyword>
<reference evidence="12" key="1">
    <citation type="submission" date="2017-10" db="EMBL/GenBank/DDBJ databases">
        <authorList>
            <person name="Toshchakov S.V."/>
            <person name="Goeva M.A."/>
        </authorList>
    </citation>
    <scope>NUCLEOTIDE SEQUENCE [LARGE SCALE GENOMIC DNA]</scope>
    <source>
        <strain evidence="12">JR1/69-1-13</strain>
    </source>
</reference>
<evidence type="ECO:0000313" key="11">
    <source>
        <dbReference type="EMBL" id="PWC29926.1"/>
    </source>
</evidence>
<keyword evidence="4" id="KW-0328">Glycosyltransferase</keyword>
<feature type="transmembrane region" description="Helical" evidence="9">
    <location>
        <begin position="512"/>
        <end position="533"/>
    </location>
</feature>
<evidence type="ECO:0000256" key="8">
    <source>
        <dbReference type="ARBA" id="ARBA00023136"/>
    </source>
</evidence>
<evidence type="ECO:0000256" key="2">
    <source>
        <dbReference type="ARBA" id="ARBA00022475"/>
    </source>
</evidence>
<name>A0A2U1V7R6_9PROT</name>
<dbReference type="PRINTS" id="PR01439">
    <property type="entry name" value="CELLSNTHASEA"/>
</dbReference>
<evidence type="ECO:0000313" key="12">
    <source>
        <dbReference type="Proteomes" id="UP000245048"/>
    </source>
</evidence>
<dbReference type="InterPro" id="IPR050321">
    <property type="entry name" value="Glycosyltr_2/OpgH_subfam"/>
</dbReference>
<evidence type="ECO:0000256" key="3">
    <source>
        <dbReference type="ARBA" id="ARBA00022519"/>
    </source>
</evidence>
<dbReference type="OrthoDB" id="9806824at2"/>
<feature type="domain" description="PilZ" evidence="10">
    <location>
        <begin position="539"/>
        <end position="628"/>
    </location>
</feature>
<dbReference type="Gene3D" id="3.90.550.10">
    <property type="entry name" value="Spore Coat Polysaccharide Biosynthesis Protein SpsA, Chain A"/>
    <property type="match status" value="1"/>
</dbReference>
<feature type="transmembrane region" description="Helical" evidence="9">
    <location>
        <begin position="371"/>
        <end position="394"/>
    </location>
</feature>
<keyword evidence="7 9" id="KW-1133">Transmembrane helix</keyword>
<sequence length="654" mass="71294">MGPDLAQSFVPLLLVLGLGILVLPGLRPDNKVARMVGAGLTAALLLRYLHWRLTGTLPPLAPEWQSLAAWGFFTVEALSSLAGLLLLHVLSRTRDRSAEASAHPVEGFPGGPPLIDVLIPTYNEQREILYRTIIGAMAQDYPRFRVWVLDDGRRPWLAEMAEGLGAHYRTRGDNSHGKAGNMNAALEHLLALPEPPDAVAVLDADFVATPLFLRRAAALLHDPKVAVVQTPQYFFNPDPVQLNLGAASLIPDEQRFFFDVILASKDAHGTAFSCGTSALVRASALRAIGGFPTESVTEDLLLSLKMTGMGLRTAYLNEPLTAGLAPEGLQEYLTQRGRWCLGTMQIVRTPWGPLSRGPVPWLMRLHTLDTVLFWTVGALIRVLSLLVPILYWWVGLVVMETDLPSILEHLGPYWVCCVLFLGWVSRGTNVPLMAEAMALLVARESLRASAVGLFGSRNQKFKVTAKGAMRDRVVVQWSLMAWFLVPAGLTLGGILMRVLAGPISGTPPQVEAMNLFWSLYNIATLLVAALMCVERPRFRREERFGADEAATLVVEGARWPVRVTDISAIGCRLALPPGCGLSRGAQVVVELAGAGPVEGEVRRVSQGHGHVAFVLSPATQAALVRKIFSGVYVRSVTRLSPWQLLRILARRAFG</sequence>
<feature type="transmembrane region" description="Helical" evidence="9">
    <location>
        <begin position="479"/>
        <end position="500"/>
    </location>
</feature>
<dbReference type="Pfam" id="PF13641">
    <property type="entry name" value="Glyco_tranf_2_3"/>
    <property type="match status" value="1"/>
</dbReference>
<comment type="subcellular location">
    <subcellularLocation>
        <location evidence="1">Endomembrane system</location>
        <topology evidence="1">Multi-pass membrane protein</topology>
    </subcellularLocation>
</comment>
<evidence type="ECO:0000256" key="5">
    <source>
        <dbReference type="ARBA" id="ARBA00022679"/>
    </source>
</evidence>
<dbReference type="PANTHER" id="PTHR43867:SF2">
    <property type="entry name" value="CELLULOSE SYNTHASE CATALYTIC SUBUNIT A [UDP-FORMING]"/>
    <property type="match status" value="1"/>
</dbReference>
<dbReference type="Gene3D" id="2.40.10.220">
    <property type="entry name" value="predicted glycosyltransferase like domains"/>
    <property type="match status" value="1"/>
</dbReference>
<dbReference type="Pfam" id="PF07238">
    <property type="entry name" value="PilZ"/>
    <property type="match status" value="1"/>
</dbReference>
<dbReference type="CDD" id="cd06421">
    <property type="entry name" value="CESA_CelA_like"/>
    <property type="match status" value="1"/>
</dbReference>
<dbReference type="InterPro" id="IPR003919">
    <property type="entry name" value="Cell_synth_A"/>
</dbReference>
<keyword evidence="8 9" id="KW-0472">Membrane</keyword>
<dbReference type="InterPro" id="IPR009875">
    <property type="entry name" value="PilZ_domain"/>
</dbReference>
<organism evidence="11 12">
    <name type="scientific">Teichococcus aestuarii</name>
    <dbReference type="NCBI Taxonomy" id="568898"/>
    <lineage>
        <taxon>Bacteria</taxon>
        <taxon>Pseudomonadati</taxon>
        <taxon>Pseudomonadota</taxon>
        <taxon>Alphaproteobacteria</taxon>
        <taxon>Acetobacterales</taxon>
        <taxon>Roseomonadaceae</taxon>
        <taxon>Roseomonas</taxon>
    </lineage>
</organism>
<dbReference type="Proteomes" id="UP000245048">
    <property type="component" value="Unassembled WGS sequence"/>
</dbReference>
<dbReference type="GO" id="GO:0030244">
    <property type="term" value="P:cellulose biosynthetic process"/>
    <property type="evidence" value="ECO:0007669"/>
    <property type="project" value="UniProtKB-KW"/>
</dbReference>
<evidence type="ECO:0000256" key="9">
    <source>
        <dbReference type="SAM" id="Phobius"/>
    </source>
</evidence>
<evidence type="ECO:0000256" key="1">
    <source>
        <dbReference type="ARBA" id="ARBA00004127"/>
    </source>
</evidence>
<gene>
    <name evidence="11" type="ORF">CR165_03380</name>
</gene>
<feature type="transmembrane region" description="Helical" evidence="9">
    <location>
        <begin position="6"/>
        <end position="25"/>
    </location>
</feature>
<feature type="transmembrane region" description="Helical" evidence="9">
    <location>
        <begin position="69"/>
        <end position="90"/>
    </location>
</feature>
<keyword evidence="2" id="KW-1003">Cell membrane</keyword>
<dbReference type="EMBL" id="PDOA01000002">
    <property type="protein sequence ID" value="PWC29926.1"/>
    <property type="molecule type" value="Genomic_DNA"/>
</dbReference>
<dbReference type="AlphaFoldDB" id="A0A2U1V7R6"/>
<evidence type="ECO:0000256" key="4">
    <source>
        <dbReference type="ARBA" id="ARBA00022676"/>
    </source>
</evidence>
<comment type="caution">
    <text evidence="11">The sequence shown here is derived from an EMBL/GenBank/DDBJ whole genome shotgun (WGS) entry which is preliminary data.</text>
</comment>
<dbReference type="GO" id="GO:0006011">
    <property type="term" value="P:UDP-alpha-D-glucose metabolic process"/>
    <property type="evidence" value="ECO:0007669"/>
    <property type="project" value="InterPro"/>
</dbReference>
<evidence type="ECO:0000256" key="7">
    <source>
        <dbReference type="ARBA" id="ARBA00022989"/>
    </source>
</evidence>
<dbReference type="SUPFAM" id="SSF53448">
    <property type="entry name" value="Nucleotide-diphospho-sugar transferases"/>
    <property type="match status" value="1"/>
</dbReference>
<dbReference type="GO" id="GO:0035438">
    <property type="term" value="F:cyclic-di-GMP binding"/>
    <property type="evidence" value="ECO:0007669"/>
    <property type="project" value="InterPro"/>
</dbReference>
<keyword evidence="5" id="KW-0808">Transferase</keyword>
<dbReference type="PANTHER" id="PTHR43867">
    <property type="entry name" value="CELLULOSE SYNTHASE CATALYTIC SUBUNIT A [UDP-FORMING]"/>
    <property type="match status" value="1"/>
</dbReference>
<feature type="transmembrane region" description="Helical" evidence="9">
    <location>
        <begin position="32"/>
        <end position="49"/>
    </location>
</feature>
<dbReference type="InterPro" id="IPR029044">
    <property type="entry name" value="Nucleotide-diphossugar_trans"/>
</dbReference>
<dbReference type="SUPFAM" id="SSF141371">
    <property type="entry name" value="PilZ domain-like"/>
    <property type="match status" value="1"/>
</dbReference>
<keyword evidence="3" id="KW-0997">Cell inner membrane</keyword>
<dbReference type="GO" id="GO:0005886">
    <property type="term" value="C:plasma membrane"/>
    <property type="evidence" value="ECO:0007669"/>
    <property type="project" value="UniProtKB-SubCell"/>
</dbReference>
<protein>
    <recommendedName>
        <fullName evidence="10">PilZ domain-containing protein</fullName>
    </recommendedName>
</protein>
<feature type="transmembrane region" description="Helical" evidence="9">
    <location>
        <begin position="406"/>
        <end position="424"/>
    </location>
</feature>
<evidence type="ECO:0000256" key="6">
    <source>
        <dbReference type="ARBA" id="ARBA00022692"/>
    </source>
</evidence>
<dbReference type="RefSeq" id="WP_109515561.1">
    <property type="nucleotide sequence ID" value="NZ_PDOA01000002.1"/>
</dbReference>
<accession>A0A2U1V7R6</accession>
<keyword evidence="12" id="KW-1185">Reference proteome</keyword>